<dbReference type="AlphaFoldDB" id="F2IG26"/>
<dbReference type="Proteomes" id="UP000007463">
    <property type="component" value="Chromosome"/>
</dbReference>
<evidence type="ECO:0008006" key="4">
    <source>
        <dbReference type="Google" id="ProtNLM"/>
    </source>
</evidence>
<dbReference type="OrthoDB" id="886332at2"/>
<evidence type="ECO:0000313" key="3">
    <source>
        <dbReference type="Proteomes" id="UP000007463"/>
    </source>
</evidence>
<keyword evidence="1" id="KW-0732">Signal</keyword>
<dbReference type="KEGG" id="fte:Fluta_2680"/>
<sequence length="203" mass="23064" precursor="true">MKKIKATLIAILLGTSFILSSCGESTKEKALKSAETADPKAGDPVKAEEKSDYLIENKILHSFSDPSKKDEFRIVITGENLLKGKVLFTITNSEGKNLLKEEFDAEMLLGYDFMGDINSQKETDAFIQKRINSFFAKDKFSIPAIEDEILFEDQSYYIDKETWTEIKSDKQTIGFYYLLGKEDGRHIAFSKKKGKVVMFYNCC</sequence>
<protein>
    <recommendedName>
        <fullName evidence="4">Lipoprotein</fullName>
    </recommendedName>
</protein>
<proteinExistence type="predicted"/>
<reference evidence="2 3" key="1">
    <citation type="journal article" date="2011" name="Stand. Genomic Sci.">
        <title>Complete genome sequence of the gliding freshwater bacterium Fluviicola taffensis type strain (RW262).</title>
        <authorList>
            <person name="Woyke T."/>
            <person name="Chertkov O."/>
            <person name="Lapidus A."/>
            <person name="Nolan M."/>
            <person name="Lucas S."/>
            <person name="Del Rio T.G."/>
            <person name="Tice H."/>
            <person name="Cheng J.F."/>
            <person name="Tapia R."/>
            <person name="Han C."/>
            <person name="Goodwin L."/>
            <person name="Pitluck S."/>
            <person name="Liolios K."/>
            <person name="Pagani I."/>
            <person name="Ivanova N."/>
            <person name="Huntemann M."/>
            <person name="Mavromatis K."/>
            <person name="Mikhailova N."/>
            <person name="Pati A."/>
            <person name="Chen A."/>
            <person name="Palaniappan K."/>
            <person name="Land M."/>
            <person name="Hauser L."/>
            <person name="Brambilla E.M."/>
            <person name="Rohde M."/>
            <person name="Mwirichia R."/>
            <person name="Sikorski J."/>
            <person name="Tindall B.J."/>
            <person name="Goker M."/>
            <person name="Bristow J."/>
            <person name="Eisen J.A."/>
            <person name="Markowitz V."/>
            <person name="Hugenholtz P."/>
            <person name="Klenk H.P."/>
            <person name="Kyrpides N.C."/>
        </authorList>
    </citation>
    <scope>NUCLEOTIDE SEQUENCE [LARGE SCALE GENOMIC DNA]</scope>
    <source>
        <strain evidence="3">DSM 16823 / RW262 / RW262</strain>
    </source>
</reference>
<name>F2IG26_FLUTR</name>
<dbReference type="HOGENOM" id="CLU_1347258_0_0_10"/>
<dbReference type="eggNOG" id="ENOG5033KHT">
    <property type="taxonomic scope" value="Bacteria"/>
</dbReference>
<feature type="chain" id="PRO_5003279841" description="Lipoprotein" evidence="1">
    <location>
        <begin position="22"/>
        <end position="203"/>
    </location>
</feature>
<dbReference type="RefSeq" id="WP_013687431.1">
    <property type="nucleotide sequence ID" value="NC_015321.1"/>
</dbReference>
<reference evidence="3" key="2">
    <citation type="submission" date="2011-02" db="EMBL/GenBank/DDBJ databases">
        <title>The complete genome of Fluviicola taffensis DSM 16823.</title>
        <authorList>
            <consortium name="US DOE Joint Genome Institute (JGI-PGF)"/>
            <person name="Lucas S."/>
            <person name="Copeland A."/>
            <person name="Lapidus A."/>
            <person name="Bruce D."/>
            <person name="Goodwin L."/>
            <person name="Pitluck S."/>
            <person name="Kyrpides N."/>
            <person name="Mavromatis K."/>
            <person name="Ivanova N."/>
            <person name="Mikhailova N."/>
            <person name="Pagani I."/>
            <person name="Chertkov O."/>
            <person name="Detter J.C."/>
            <person name="Han C."/>
            <person name="Tapia R."/>
            <person name="Land M."/>
            <person name="Hauser L."/>
            <person name="Markowitz V."/>
            <person name="Cheng J.-F."/>
            <person name="Hugenholtz P."/>
            <person name="Woyke T."/>
            <person name="Wu D."/>
            <person name="Tindall B."/>
            <person name="Pomrenke H.G."/>
            <person name="Brambilla E."/>
            <person name="Klenk H.-P."/>
            <person name="Eisen J.A."/>
        </authorList>
    </citation>
    <scope>NUCLEOTIDE SEQUENCE [LARGE SCALE GENOMIC DNA]</scope>
    <source>
        <strain evidence="3">DSM 16823 / RW262 / RW262</strain>
    </source>
</reference>
<organism evidence="2 3">
    <name type="scientific">Fluviicola taffensis (strain DSM 16823 / NCIMB 13979 / RW262)</name>
    <dbReference type="NCBI Taxonomy" id="755732"/>
    <lineage>
        <taxon>Bacteria</taxon>
        <taxon>Pseudomonadati</taxon>
        <taxon>Bacteroidota</taxon>
        <taxon>Flavobacteriia</taxon>
        <taxon>Flavobacteriales</taxon>
        <taxon>Crocinitomicaceae</taxon>
        <taxon>Fluviicola</taxon>
    </lineage>
</organism>
<feature type="signal peptide" evidence="1">
    <location>
        <begin position="1"/>
        <end position="21"/>
    </location>
</feature>
<accession>F2IG26</accession>
<keyword evidence="3" id="KW-1185">Reference proteome</keyword>
<dbReference type="PROSITE" id="PS51257">
    <property type="entry name" value="PROKAR_LIPOPROTEIN"/>
    <property type="match status" value="1"/>
</dbReference>
<evidence type="ECO:0000256" key="1">
    <source>
        <dbReference type="SAM" id="SignalP"/>
    </source>
</evidence>
<gene>
    <name evidence="2" type="ordered locus">Fluta_2680</name>
</gene>
<dbReference type="STRING" id="755732.Fluta_2680"/>
<evidence type="ECO:0000313" key="2">
    <source>
        <dbReference type="EMBL" id="AEA44661.1"/>
    </source>
</evidence>
<dbReference type="EMBL" id="CP002542">
    <property type="protein sequence ID" value="AEA44661.1"/>
    <property type="molecule type" value="Genomic_DNA"/>
</dbReference>